<gene>
    <name evidence="1" type="ORF">HMPREF9470_02282</name>
</gene>
<dbReference type="EMBL" id="ADLK01000019">
    <property type="protein sequence ID" value="KMW20267.1"/>
    <property type="molecule type" value="Genomic_DNA"/>
</dbReference>
<evidence type="ECO:0000313" key="2">
    <source>
        <dbReference type="Proteomes" id="UP000037392"/>
    </source>
</evidence>
<dbReference type="Gene3D" id="2.60.40.730">
    <property type="entry name" value="SOR catalytic domain"/>
    <property type="match status" value="1"/>
</dbReference>
<dbReference type="AlphaFoldDB" id="A0A0J9C531"/>
<reference evidence="1 2" key="1">
    <citation type="submission" date="2011-04" db="EMBL/GenBank/DDBJ databases">
        <title>The Genome Sequence of Clostridium citroniae WAL-19142.</title>
        <authorList>
            <consortium name="The Broad Institute Genome Sequencing Platform"/>
            <person name="Earl A."/>
            <person name="Ward D."/>
            <person name="Feldgarden M."/>
            <person name="Gevers D."/>
            <person name="Warren Y.A."/>
            <person name="Tyrrell K.L."/>
            <person name="Citron D.M."/>
            <person name="Goldstein E.J."/>
            <person name="Daigneault M."/>
            <person name="Allen-Vercoe E."/>
            <person name="Young S.K."/>
            <person name="Zeng Q."/>
            <person name="Gargeya S."/>
            <person name="Fitzgerald M."/>
            <person name="Haas B."/>
            <person name="Abouelleil A."/>
            <person name="Alvarado L."/>
            <person name="Arachchi H.M."/>
            <person name="Berlin A."/>
            <person name="Brown A."/>
            <person name="Chapman S.B."/>
            <person name="Chen Z."/>
            <person name="Dunbar C."/>
            <person name="Freedman E."/>
            <person name="Gearin G."/>
            <person name="Gellesch M."/>
            <person name="Goldberg J."/>
            <person name="Griggs A."/>
            <person name="Gujja S."/>
            <person name="Heilman E.R."/>
            <person name="Heiman D."/>
            <person name="Howarth C."/>
            <person name="Larson L."/>
            <person name="Lui A."/>
            <person name="MacDonald P.J."/>
            <person name="Mehta T."/>
            <person name="Montmayeur A."/>
            <person name="Murphy C."/>
            <person name="Neiman D."/>
            <person name="Pearson M."/>
            <person name="Priest M."/>
            <person name="Roberts A."/>
            <person name="Saif S."/>
            <person name="Shea T."/>
            <person name="Shenoy N."/>
            <person name="Sisk P."/>
            <person name="Stolte C."/>
            <person name="Sykes S."/>
            <person name="White J."/>
            <person name="Yandava C."/>
            <person name="Wortman J."/>
            <person name="Nusbaum C."/>
            <person name="Birren B."/>
        </authorList>
    </citation>
    <scope>NUCLEOTIDE SEQUENCE [LARGE SCALE GENOMIC DNA]</scope>
    <source>
        <strain evidence="1 2">WAL-19142</strain>
    </source>
</reference>
<protein>
    <recommendedName>
        <fullName evidence="3">Desulfoferrodoxin N-terminal domain-containing protein</fullName>
    </recommendedName>
</protein>
<organism evidence="1 2">
    <name type="scientific">[Clostridium] citroniae WAL-19142</name>
    <dbReference type="NCBI Taxonomy" id="742734"/>
    <lineage>
        <taxon>Bacteria</taxon>
        <taxon>Bacillati</taxon>
        <taxon>Bacillota</taxon>
        <taxon>Clostridia</taxon>
        <taxon>Lachnospirales</taxon>
        <taxon>Lachnospiraceae</taxon>
        <taxon>Enterocloster</taxon>
    </lineage>
</organism>
<dbReference type="RefSeq" id="WP_007860796.1">
    <property type="nucleotide sequence ID" value="NZ_KQ235877.1"/>
</dbReference>
<evidence type="ECO:0008006" key="3">
    <source>
        <dbReference type="Google" id="ProtNLM"/>
    </source>
</evidence>
<accession>A0A0J9C531</accession>
<sequence>MKEQVFGPRRSRAARKPSVQCPKVIFYRCEVCGSICQRTGWAETESGISCCGEEMEVLVPVSSRDLGSAGSMSYRIVGGYNDNAVQVFFHMEKGYELEWLYLRTFTGGYMKYIMPGKRPPCVFALADEDAFSYCDESPCLECTFWCKRGFVVYGYVKGLGLVEMPLDQVSPYWQSGAKTKG</sequence>
<dbReference type="PATRIC" id="fig|742734.4.peg.2456"/>
<dbReference type="InterPro" id="IPR036073">
    <property type="entry name" value="Desulfoferrodoxin_Fe-bd_dom_sf"/>
</dbReference>
<dbReference type="Proteomes" id="UP000037392">
    <property type="component" value="Unassembled WGS sequence"/>
</dbReference>
<evidence type="ECO:0000313" key="1">
    <source>
        <dbReference type="EMBL" id="KMW20267.1"/>
    </source>
</evidence>
<dbReference type="GeneID" id="93161776"/>
<comment type="caution">
    <text evidence="1">The sequence shown here is derived from an EMBL/GenBank/DDBJ whole genome shotgun (WGS) entry which is preliminary data.</text>
</comment>
<proteinExistence type="predicted"/>
<dbReference type="GO" id="GO:0016491">
    <property type="term" value="F:oxidoreductase activity"/>
    <property type="evidence" value="ECO:0007669"/>
    <property type="project" value="InterPro"/>
</dbReference>
<dbReference type="GO" id="GO:0005506">
    <property type="term" value="F:iron ion binding"/>
    <property type="evidence" value="ECO:0007669"/>
    <property type="project" value="InterPro"/>
</dbReference>
<name>A0A0J9C531_9FIRM</name>
<dbReference type="OrthoDB" id="9814936at2"/>